<dbReference type="PANTHER" id="PTHR10037:SF62">
    <property type="entry name" value="SODIUM CHANNEL PROTEIN 60E"/>
    <property type="match status" value="1"/>
</dbReference>
<dbReference type="InterPro" id="IPR002048">
    <property type="entry name" value="EF_hand_dom"/>
</dbReference>
<evidence type="ECO:0000259" key="8">
    <source>
        <dbReference type="PROSITE" id="PS50222"/>
    </source>
</evidence>
<feature type="transmembrane region" description="Helical" evidence="7">
    <location>
        <begin position="321"/>
        <end position="346"/>
    </location>
</feature>
<accession>A0A7J6ME66</accession>
<proteinExistence type="predicted"/>
<evidence type="ECO:0000313" key="9">
    <source>
        <dbReference type="EMBL" id="KAF4669706.1"/>
    </source>
</evidence>
<keyword evidence="5 7" id="KW-0472">Membrane</keyword>
<feature type="transmembrane region" description="Helical" evidence="7">
    <location>
        <begin position="245"/>
        <end position="264"/>
    </location>
</feature>
<dbReference type="Pfam" id="PF13202">
    <property type="entry name" value="EF-hand_5"/>
    <property type="match status" value="1"/>
</dbReference>
<dbReference type="AlphaFoldDB" id="A0A7J6ME66"/>
<gene>
    <name evidence="9" type="ORF">FOZ61_003300</name>
</gene>
<dbReference type="Gene3D" id="1.10.287.70">
    <property type="match status" value="1"/>
</dbReference>
<keyword evidence="4 7" id="KW-1133">Transmembrane helix</keyword>
<dbReference type="PROSITE" id="PS00018">
    <property type="entry name" value="EF_HAND_1"/>
    <property type="match status" value="1"/>
</dbReference>
<keyword evidence="2 7" id="KW-0812">Transmembrane</keyword>
<dbReference type="InterPro" id="IPR027359">
    <property type="entry name" value="Volt_channel_dom_sf"/>
</dbReference>
<organism evidence="9 10">
    <name type="scientific">Perkinsus olseni</name>
    <name type="common">Perkinsus atlanticus</name>
    <dbReference type="NCBI Taxonomy" id="32597"/>
    <lineage>
        <taxon>Eukaryota</taxon>
        <taxon>Sar</taxon>
        <taxon>Alveolata</taxon>
        <taxon>Perkinsozoa</taxon>
        <taxon>Perkinsea</taxon>
        <taxon>Perkinsida</taxon>
        <taxon>Perkinsidae</taxon>
        <taxon>Perkinsus</taxon>
    </lineage>
</organism>
<dbReference type="SUPFAM" id="SSF47473">
    <property type="entry name" value="EF-hand"/>
    <property type="match status" value="1"/>
</dbReference>
<reference evidence="9 10" key="1">
    <citation type="submission" date="2020-04" db="EMBL/GenBank/DDBJ databases">
        <title>Perkinsus olseni comparative genomics.</title>
        <authorList>
            <person name="Bogema D.R."/>
        </authorList>
    </citation>
    <scope>NUCLEOTIDE SEQUENCE [LARGE SCALE GENOMIC DNA]</scope>
    <source>
        <strain evidence="9">ATCC PRA-179</strain>
    </source>
</reference>
<feature type="domain" description="EF-hand" evidence="8">
    <location>
        <begin position="357"/>
        <end position="392"/>
    </location>
</feature>
<dbReference type="Gene3D" id="1.20.120.350">
    <property type="entry name" value="Voltage-gated potassium channels. Chain C"/>
    <property type="match status" value="1"/>
</dbReference>
<evidence type="ECO:0000256" key="4">
    <source>
        <dbReference type="ARBA" id="ARBA00022989"/>
    </source>
</evidence>
<feature type="transmembrane region" description="Helical" evidence="7">
    <location>
        <begin position="105"/>
        <end position="122"/>
    </location>
</feature>
<evidence type="ECO:0000256" key="1">
    <source>
        <dbReference type="ARBA" id="ARBA00004141"/>
    </source>
</evidence>
<dbReference type="OrthoDB" id="432620at2759"/>
<evidence type="ECO:0000256" key="3">
    <source>
        <dbReference type="ARBA" id="ARBA00022837"/>
    </source>
</evidence>
<name>A0A7J6ME66_PEROL</name>
<evidence type="ECO:0000313" key="10">
    <source>
        <dbReference type="Proteomes" id="UP000570595"/>
    </source>
</evidence>
<keyword evidence="3" id="KW-0106">Calcium</keyword>
<dbReference type="GO" id="GO:0005509">
    <property type="term" value="F:calcium ion binding"/>
    <property type="evidence" value="ECO:0007669"/>
    <property type="project" value="InterPro"/>
</dbReference>
<sequence>MTDDDGHLEANDRFDEICPGNGADLRQSRHSERRLSFGRVGVMKTELPADIARSISLVKRLDEVRRTTEFANQRAKLRRPPMDLFSRGMADPKSKVALLASDSRFQNWALVVIVLNAVWIGIDEDHNYKGSGIPLVVFDVGEHIFGFCFTFEILVRILAYRKKADFFNDKHLRLWNIFDLCLVVMMVIEIWVLLILDADASTLGSLSVLRLLRLLRITRVFRMVPELGMMVKSMAAAARPMSRSFSTGVVAIRYVFAIILTNWAKGSEERLIKEVDGVPGFFDDMYGTIPKSMLTLWQVLVFDDTFSLIRATLSEGPACGALLLIFIMLGAFMILNILIGVICEIVSGTTETEKDKLLRERIVEVFDAMDVDGSGTLTENEFNAQAASRLQKLGVDEVKTIESLFALSHESMSLIGLGELNRSDEWELLSALSYRADFNRGQLASRETSSTGVNYRERSNNRATGRSDVVAVAFQIIDSSGHGCIDQDEFVQMLLKMLHPPTTQDLLLLQKNLTMVQTLLAEYIQRASIRHQRLEAKLDSLRGRQGSAESTRFGSDRMSSTASLETREAVHQLLGEK</sequence>
<comment type="subcellular location">
    <subcellularLocation>
        <location evidence="1">Membrane</location>
        <topology evidence="1">Multi-pass membrane protein</topology>
    </subcellularLocation>
</comment>
<dbReference type="SMART" id="SM00054">
    <property type="entry name" value="EFh"/>
    <property type="match status" value="2"/>
</dbReference>
<dbReference type="InterPro" id="IPR005821">
    <property type="entry name" value="Ion_trans_dom"/>
</dbReference>
<dbReference type="Pfam" id="PF00520">
    <property type="entry name" value="Ion_trans"/>
    <property type="match status" value="1"/>
</dbReference>
<dbReference type="PROSITE" id="PS50222">
    <property type="entry name" value="EF_HAND_2"/>
    <property type="match status" value="2"/>
</dbReference>
<feature type="transmembrane region" description="Helical" evidence="7">
    <location>
        <begin position="172"/>
        <end position="196"/>
    </location>
</feature>
<dbReference type="GO" id="GO:0005248">
    <property type="term" value="F:voltage-gated sodium channel activity"/>
    <property type="evidence" value="ECO:0007669"/>
    <property type="project" value="TreeGrafter"/>
</dbReference>
<protein>
    <recommendedName>
        <fullName evidence="8">EF-hand domain-containing protein</fullName>
    </recommendedName>
</protein>
<dbReference type="Gene3D" id="1.10.238.10">
    <property type="entry name" value="EF-hand"/>
    <property type="match status" value="1"/>
</dbReference>
<evidence type="ECO:0000256" key="7">
    <source>
        <dbReference type="SAM" id="Phobius"/>
    </source>
</evidence>
<dbReference type="InterPro" id="IPR043203">
    <property type="entry name" value="VGCC_Ca_Na"/>
</dbReference>
<feature type="transmembrane region" description="Helical" evidence="7">
    <location>
        <begin position="142"/>
        <end position="160"/>
    </location>
</feature>
<evidence type="ECO:0000256" key="6">
    <source>
        <dbReference type="SAM" id="MobiDB-lite"/>
    </source>
</evidence>
<dbReference type="InterPro" id="IPR018247">
    <property type="entry name" value="EF_Hand_1_Ca_BS"/>
</dbReference>
<dbReference type="InterPro" id="IPR011992">
    <property type="entry name" value="EF-hand-dom_pair"/>
</dbReference>
<dbReference type="SUPFAM" id="SSF81324">
    <property type="entry name" value="Voltage-gated potassium channels"/>
    <property type="match status" value="1"/>
</dbReference>
<feature type="domain" description="EF-hand" evidence="8">
    <location>
        <begin position="465"/>
        <end position="500"/>
    </location>
</feature>
<evidence type="ECO:0000256" key="2">
    <source>
        <dbReference type="ARBA" id="ARBA00022692"/>
    </source>
</evidence>
<evidence type="ECO:0000256" key="5">
    <source>
        <dbReference type="ARBA" id="ARBA00023136"/>
    </source>
</evidence>
<dbReference type="GO" id="GO:0001518">
    <property type="term" value="C:voltage-gated sodium channel complex"/>
    <property type="evidence" value="ECO:0007669"/>
    <property type="project" value="TreeGrafter"/>
</dbReference>
<dbReference type="PANTHER" id="PTHR10037">
    <property type="entry name" value="VOLTAGE-GATED CATION CHANNEL CALCIUM AND SODIUM"/>
    <property type="match status" value="1"/>
</dbReference>
<comment type="caution">
    <text evidence="9">The sequence shown here is derived from an EMBL/GenBank/DDBJ whole genome shotgun (WGS) entry which is preliminary data.</text>
</comment>
<dbReference type="EMBL" id="JABAHT010000020">
    <property type="protein sequence ID" value="KAF4669706.1"/>
    <property type="molecule type" value="Genomic_DNA"/>
</dbReference>
<feature type="region of interest" description="Disordered" evidence="6">
    <location>
        <begin position="540"/>
        <end position="568"/>
    </location>
</feature>
<dbReference type="Proteomes" id="UP000570595">
    <property type="component" value="Unassembled WGS sequence"/>
</dbReference>
<feature type="compositionally biased region" description="Polar residues" evidence="6">
    <location>
        <begin position="547"/>
        <end position="564"/>
    </location>
</feature>